<dbReference type="InterPro" id="IPR002797">
    <property type="entry name" value="Polysacc_synth"/>
</dbReference>
<evidence type="ECO:0000256" key="4">
    <source>
        <dbReference type="ARBA" id="ARBA00022989"/>
    </source>
</evidence>
<feature type="transmembrane region" description="Helical" evidence="6">
    <location>
        <begin position="360"/>
        <end position="381"/>
    </location>
</feature>
<dbReference type="AlphaFoldDB" id="A0A1M5D407"/>
<keyword evidence="2" id="KW-1003">Cell membrane</keyword>
<dbReference type="EMBL" id="FQVX01000001">
    <property type="protein sequence ID" value="SHF61769.1"/>
    <property type="molecule type" value="Genomic_DNA"/>
</dbReference>
<evidence type="ECO:0000313" key="7">
    <source>
        <dbReference type="EMBL" id="SHF61769.1"/>
    </source>
</evidence>
<evidence type="ECO:0000313" key="8">
    <source>
        <dbReference type="Proteomes" id="UP000184471"/>
    </source>
</evidence>
<dbReference type="PANTHER" id="PTHR30250">
    <property type="entry name" value="PST FAMILY PREDICTED COLANIC ACID TRANSPORTER"/>
    <property type="match status" value="1"/>
</dbReference>
<keyword evidence="4 6" id="KW-1133">Transmembrane helix</keyword>
<dbReference type="STRING" id="1070870.SAMN05444351_0214"/>
<keyword evidence="3 6" id="KW-0812">Transmembrane</keyword>
<feature type="transmembrane region" description="Helical" evidence="6">
    <location>
        <begin position="308"/>
        <end position="329"/>
    </location>
</feature>
<dbReference type="Proteomes" id="UP000184471">
    <property type="component" value="Unassembled WGS sequence"/>
</dbReference>
<evidence type="ECO:0000256" key="5">
    <source>
        <dbReference type="ARBA" id="ARBA00023136"/>
    </source>
</evidence>
<dbReference type="GO" id="GO:0005886">
    <property type="term" value="C:plasma membrane"/>
    <property type="evidence" value="ECO:0007669"/>
    <property type="project" value="UniProtKB-SubCell"/>
</dbReference>
<reference evidence="7 8" key="1">
    <citation type="submission" date="2016-11" db="EMBL/GenBank/DDBJ databases">
        <authorList>
            <person name="Jaros S."/>
            <person name="Januszkiewicz K."/>
            <person name="Wedrychowicz H."/>
        </authorList>
    </citation>
    <scope>NUCLEOTIDE SEQUENCE [LARGE SCALE GENOMIC DNA]</scope>
    <source>
        <strain evidence="7 8">DSM 45408</strain>
    </source>
</reference>
<dbReference type="InterPro" id="IPR050833">
    <property type="entry name" value="Poly_Biosynth_Transport"/>
</dbReference>
<organism evidence="7 8">
    <name type="scientific">Geodermatophilus nigrescens</name>
    <dbReference type="NCBI Taxonomy" id="1070870"/>
    <lineage>
        <taxon>Bacteria</taxon>
        <taxon>Bacillati</taxon>
        <taxon>Actinomycetota</taxon>
        <taxon>Actinomycetes</taxon>
        <taxon>Geodermatophilales</taxon>
        <taxon>Geodermatophilaceae</taxon>
        <taxon>Geodermatophilus</taxon>
    </lineage>
</organism>
<feature type="transmembrane region" description="Helical" evidence="6">
    <location>
        <begin position="150"/>
        <end position="174"/>
    </location>
</feature>
<evidence type="ECO:0000256" key="1">
    <source>
        <dbReference type="ARBA" id="ARBA00004651"/>
    </source>
</evidence>
<protein>
    <submittedName>
        <fullName evidence="7">Membrane protein involved in the export of O-antigen and teichoic acid</fullName>
    </submittedName>
</protein>
<feature type="transmembrane region" description="Helical" evidence="6">
    <location>
        <begin position="20"/>
        <end position="46"/>
    </location>
</feature>
<evidence type="ECO:0000256" key="3">
    <source>
        <dbReference type="ARBA" id="ARBA00022692"/>
    </source>
</evidence>
<dbReference type="Pfam" id="PF01943">
    <property type="entry name" value="Polysacc_synt"/>
    <property type="match status" value="1"/>
</dbReference>
<feature type="transmembrane region" description="Helical" evidence="6">
    <location>
        <begin position="125"/>
        <end position="144"/>
    </location>
</feature>
<name>A0A1M5D407_9ACTN</name>
<comment type="subcellular location">
    <subcellularLocation>
        <location evidence="1">Cell membrane</location>
        <topology evidence="1">Multi-pass membrane protein</topology>
    </subcellularLocation>
</comment>
<dbReference type="PANTHER" id="PTHR30250:SF11">
    <property type="entry name" value="O-ANTIGEN TRANSPORTER-RELATED"/>
    <property type="match status" value="1"/>
</dbReference>
<feature type="transmembrane region" description="Helical" evidence="6">
    <location>
        <begin position="269"/>
        <end position="288"/>
    </location>
</feature>
<feature type="transmembrane region" description="Helical" evidence="6">
    <location>
        <begin position="336"/>
        <end position="354"/>
    </location>
</feature>
<keyword evidence="5 6" id="KW-0472">Membrane</keyword>
<evidence type="ECO:0000256" key="2">
    <source>
        <dbReference type="ARBA" id="ARBA00022475"/>
    </source>
</evidence>
<feature type="transmembrane region" description="Helical" evidence="6">
    <location>
        <begin position="93"/>
        <end position="113"/>
    </location>
</feature>
<keyword evidence="8" id="KW-1185">Reference proteome</keyword>
<evidence type="ECO:0000256" key="6">
    <source>
        <dbReference type="SAM" id="Phobius"/>
    </source>
</evidence>
<feature type="transmembrane region" description="Helical" evidence="6">
    <location>
        <begin position="58"/>
        <end position="81"/>
    </location>
</feature>
<accession>A0A1M5D407</accession>
<gene>
    <name evidence="7" type="ORF">SAMN05444351_0214</name>
</gene>
<proteinExistence type="predicted"/>
<sequence>MTSGLVVMYVISTRLGPEAYGFFVGAQALVATLGMVSYAAVAQLLMQGIVRDRRPPQQVLSACLTLLAAAAAAAFAVGLALQPLLFPGLALQVFVLLAVAELVGAGVVSLGAAYLQAMDRYRHSVLVRLVLLVLRTSTVVVLVTGGQVSLIAVAWTYCVLGLLAAGTVLGQLMWRERLSLRPAVPRRRDVGDGASFAGALLAFSVHEDVDKILMVRLTDPATAGLYGAAYRAVQVAAAPIKALVTASHRRFLQHDDDRKGEHVRRSFRFTLLGTAYGLTAGLIVVMAAPLLPLVLGEDYEGSVDMVRVLAALVVLRGLGGFAFNGLLGFGAHGHRLVVITGAATTAAVLTVVLVPHLSWLGGALATLMAEAVFVLGSWAHLVRRQHRHDSAVTEADSADGSVLHDEPAR</sequence>